<dbReference type="EMBL" id="JAPWTK010000055">
    <property type="protein sequence ID" value="KAJ8953609.1"/>
    <property type="molecule type" value="Genomic_DNA"/>
</dbReference>
<dbReference type="InterPro" id="IPR029058">
    <property type="entry name" value="AB_hydrolase_fold"/>
</dbReference>
<dbReference type="Gene3D" id="3.40.50.1820">
    <property type="entry name" value="alpha/beta hydrolase"/>
    <property type="match status" value="1"/>
</dbReference>
<dbReference type="AlphaFoldDB" id="A0AAV8YSH5"/>
<protein>
    <recommendedName>
        <fullName evidence="4">AB hydrolase-1 domain-containing protein</fullName>
    </recommendedName>
</protein>
<dbReference type="SUPFAM" id="SSF53474">
    <property type="entry name" value="alpha/beta-Hydrolases"/>
    <property type="match status" value="1"/>
</dbReference>
<evidence type="ECO:0000313" key="6">
    <source>
        <dbReference type="Proteomes" id="UP001162162"/>
    </source>
</evidence>
<accession>A0AAV8YSH5</accession>
<reference evidence="5" key="1">
    <citation type="journal article" date="2023" name="Insect Mol. Biol.">
        <title>Genome sequencing provides insights into the evolution of gene families encoding plant cell wall-degrading enzymes in longhorned beetles.</title>
        <authorList>
            <person name="Shin N.R."/>
            <person name="Okamura Y."/>
            <person name="Kirsch R."/>
            <person name="Pauchet Y."/>
        </authorList>
    </citation>
    <scope>NUCLEOTIDE SEQUENCE</scope>
    <source>
        <strain evidence="5">AMC_N1</strain>
    </source>
</reference>
<evidence type="ECO:0000313" key="5">
    <source>
        <dbReference type="EMBL" id="KAJ8953609.1"/>
    </source>
</evidence>
<dbReference type="GO" id="GO:0016020">
    <property type="term" value="C:membrane"/>
    <property type="evidence" value="ECO:0007669"/>
    <property type="project" value="TreeGrafter"/>
</dbReference>
<organism evidence="5 6">
    <name type="scientific">Aromia moschata</name>
    <dbReference type="NCBI Taxonomy" id="1265417"/>
    <lineage>
        <taxon>Eukaryota</taxon>
        <taxon>Metazoa</taxon>
        <taxon>Ecdysozoa</taxon>
        <taxon>Arthropoda</taxon>
        <taxon>Hexapoda</taxon>
        <taxon>Insecta</taxon>
        <taxon>Pterygota</taxon>
        <taxon>Neoptera</taxon>
        <taxon>Endopterygota</taxon>
        <taxon>Coleoptera</taxon>
        <taxon>Polyphaga</taxon>
        <taxon>Cucujiformia</taxon>
        <taxon>Chrysomeloidea</taxon>
        <taxon>Cerambycidae</taxon>
        <taxon>Cerambycinae</taxon>
        <taxon>Callichromatini</taxon>
        <taxon>Aromia</taxon>
    </lineage>
</organism>
<name>A0AAV8YSH5_9CUCU</name>
<keyword evidence="2" id="KW-0378">Hydrolase</keyword>
<dbReference type="Proteomes" id="UP001162162">
    <property type="component" value="Unassembled WGS sequence"/>
</dbReference>
<keyword evidence="3" id="KW-0472">Membrane</keyword>
<feature type="transmembrane region" description="Helical" evidence="3">
    <location>
        <begin position="118"/>
        <end position="136"/>
    </location>
</feature>
<dbReference type="Pfam" id="PF00561">
    <property type="entry name" value="Abhydrolase_1"/>
    <property type="match status" value="1"/>
</dbReference>
<dbReference type="PRINTS" id="PR00111">
    <property type="entry name" value="ABHYDROLASE"/>
</dbReference>
<dbReference type="PANTHER" id="PTHR43798">
    <property type="entry name" value="MONOACYLGLYCEROL LIPASE"/>
    <property type="match status" value="1"/>
</dbReference>
<evidence type="ECO:0000256" key="1">
    <source>
        <dbReference type="ARBA" id="ARBA00008645"/>
    </source>
</evidence>
<dbReference type="InterPro" id="IPR000073">
    <property type="entry name" value="AB_hydrolase_1"/>
</dbReference>
<dbReference type="PRINTS" id="PR00412">
    <property type="entry name" value="EPOXHYDRLASE"/>
</dbReference>
<sequence length="153" mass="17276">MMNQDLRNGHNGINNMPSLKDGEFEEVQIPVPWGHITGKWWGPKYVQPIVALHGWQDNCGTFDNLAPLLRDKGLSVYCIDLPGHGFSSHLPPGQSYYIFWDGVHFLRRIVKHFNWNDIIILGHSLGGAIAFLYAAMYPDDVKKYISIDIASPA</sequence>
<evidence type="ECO:0000259" key="4">
    <source>
        <dbReference type="Pfam" id="PF00561"/>
    </source>
</evidence>
<evidence type="ECO:0000256" key="2">
    <source>
        <dbReference type="ARBA" id="ARBA00022801"/>
    </source>
</evidence>
<keyword evidence="3" id="KW-0812">Transmembrane</keyword>
<gene>
    <name evidence="5" type="ORF">NQ318_003033</name>
</gene>
<dbReference type="InterPro" id="IPR000639">
    <property type="entry name" value="Epox_hydrolase-like"/>
</dbReference>
<dbReference type="InterPro" id="IPR050266">
    <property type="entry name" value="AB_hydrolase_sf"/>
</dbReference>
<feature type="domain" description="AB hydrolase-1" evidence="4">
    <location>
        <begin position="48"/>
        <end position="149"/>
    </location>
</feature>
<keyword evidence="3" id="KW-1133">Transmembrane helix</keyword>
<dbReference type="PANTHER" id="PTHR43798:SF14">
    <property type="entry name" value="SERINE HYDROLASE-LIKE PROTEIN DDB_G0286239"/>
    <property type="match status" value="1"/>
</dbReference>
<comment type="similarity">
    <text evidence="1">Belongs to the AB hydrolase superfamily.</text>
</comment>
<dbReference type="GO" id="GO:0016787">
    <property type="term" value="F:hydrolase activity"/>
    <property type="evidence" value="ECO:0007669"/>
    <property type="project" value="UniProtKB-KW"/>
</dbReference>
<evidence type="ECO:0000256" key="3">
    <source>
        <dbReference type="SAM" id="Phobius"/>
    </source>
</evidence>
<keyword evidence="6" id="KW-1185">Reference proteome</keyword>
<proteinExistence type="inferred from homology"/>
<comment type="caution">
    <text evidence="5">The sequence shown here is derived from an EMBL/GenBank/DDBJ whole genome shotgun (WGS) entry which is preliminary data.</text>
</comment>